<feature type="compositionally biased region" description="Basic and acidic residues" evidence="1">
    <location>
        <begin position="17"/>
        <end position="38"/>
    </location>
</feature>
<gene>
    <name evidence="2" type="ORF">AA23TX_02640</name>
</gene>
<organism evidence="2 3">
    <name type="scientific">Amycolatopsis camponoti</name>
    <dbReference type="NCBI Taxonomy" id="2606593"/>
    <lineage>
        <taxon>Bacteria</taxon>
        <taxon>Bacillati</taxon>
        <taxon>Actinomycetota</taxon>
        <taxon>Actinomycetes</taxon>
        <taxon>Pseudonocardiales</taxon>
        <taxon>Pseudonocardiaceae</taxon>
        <taxon>Amycolatopsis</taxon>
    </lineage>
</organism>
<feature type="region of interest" description="Disordered" evidence="1">
    <location>
        <begin position="1"/>
        <end position="48"/>
    </location>
</feature>
<accession>A0A6I8LR75</accession>
<evidence type="ECO:0000256" key="1">
    <source>
        <dbReference type="SAM" id="MobiDB-lite"/>
    </source>
</evidence>
<protein>
    <submittedName>
        <fullName evidence="2">Uncharacterized protein</fullName>
    </submittedName>
</protein>
<sequence>MVPPSNRNCTKPARGNHGAERAKTSDDGRSPRDRRIRQPLEGSGNRCRETVSAFSKVLSTDNRSNAWYADQNTSIPNRNHCDRAVFSVGHVRH</sequence>
<dbReference type="AlphaFoldDB" id="A0A6I8LR75"/>
<keyword evidence="3" id="KW-1185">Reference proteome</keyword>
<evidence type="ECO:0000313" key="2">
    <source>
        <dbReference type="EMBL" id="VVJ17619.1"/>
    </source>
</evidence>
<name>A0A6I8LR75_9PSEU</name>
<dbReference type="Proteomes" id="UP000399805">
    <property type="component" value="Unassembled WGS sequence"/>
</dbReference>
<evidence type="ECO:0000313" key="3">
    <source>
        <dbReference type="Proteomes" id="UP000399805"/>
    </source>
</evidence>
<proteinExistence type="predicted"/>
<dbReference type="EMBL" id="CABVGP010000001">
    <property type="protein sequence ID" value="VVJ17619.1"/>
    <property type="molecule type" value="Genomic_DNA"/>
</dbReference>
<reference evidence="2 3" key="1">
    <citation type="submission" date="2019-09" db="EMBL/GenBank/DDBJ databases">
        <authorList>
            <person name="Leyn A S."/>
        </authorList>
    </citation>
    <scope>NUCLEOTIDE SEQUENCE [LARGE SCALE GENOMIC DNA]</scope>
    <source>
        <strain evidence="2">AA231_1</strain>
    </source>
</reference>